<dbReference type="EMBL" id="OZ075117">
    <property type="protein sequence ID" value="CAL5078577.1"/>
    <property type="molecule type" value="Genomic_DNA"/>
</dbReference>
<organism evidence="2 3">
    <name type="scientific">Urochloa decumbens</name>
    <dbReference type="NCBI Taxonomy" id="240449"/>
    <lineage>
        <taxon>Eukaryota</taxon>
        <taxon>Viridiplantae</taxon>
        <taxon>Streptophyta</taxon>
        <taxon>Embryophyta</taxon>
        <taxon>Tracheophyta</taxon>
        <taxon>Spermatophyta</taxon>
        <taxon>Magnoliopsida</taxon>
        <taxon>Liliopsida</taxon>
        <taxon>Poales</taxon>
        <taxon>Poaceae</taxon>
        <taxon>PACMAD clade</taxon>
        <taxon>Panicoideae</taxon>
        <taxon>Panicodae</taxon>
        <taxon>Paniceae</taxon>
        <taxon>Melinidinae</taxon>
        <taxon>Urochloa</taxon>
    </lineage>
</organism>
<protein>
    <submittedName>
        <fullName evidence="2">Uncharacterized protein</fullName>
    </submittedName>
</protein>
<proteinExistence type="predicted"/>
<sequence>MHVLHRLDVSKHLFCPSTAEAEAAHARRRRSRATYNGGTGGAMDPDERSYWDSSPEDMFVLLHGGGEPGRILHANGAGHATVYDAGSSLYVMSSKGYSFEVLDFGGDGGSSRRRYGFDRSGLKWQQLPPPPLGAAGFHMSAVLNGGGTICFSSMPEGPDTFCFDTASQQWWHAGDWTLPFEGKAEHVPELETWVGFSSNHPHHLCAADLSGAAEAPLEGPKLQHVWEDFDPPPTEETSIVLNEQFPGIVHTTTLEWSIQQLHLVNLGSGRFCVAKVFEAEETVSLSCCLSDDDFPKLKDRLKVLIGVEVVRDGAVKEEGCG</sequence>
<dbReference type="SUPFAM" id="SSF50965">
    <property type="entry name" value="Galactose oxidase, central domain"/>
    <property type="match status" value="1"/>
</dbReference>
<evidence type="ECO:0000313" key="2">
    <source>
        <dbReference type="EMBL" id="CAL5078577.1"/>
    </source>
</evidence>
<dbReference type="Pfam" id="PF07893">
    <property type="entry name" value="DUF1668"/>
    <property type="match status" value="1"/>
</dbReference>
<name>A0ABC9FPM9_9POAL</name>
<keyword evidence="3" id="KW-1185">Reference proteome</keyword>
<dbReference type="Proteomes" id="UP001497457">
    <property type="component" value="Chromosome 7b"/>
</dbReference>
<evidence type="ECO:0000313" key="3">
    <source>
        <dbReference type="Proteomes" id="UP001497457"/>
    </source>
</evidence>
<feature type="region of interest" description="Disordered" evidence="1">
    <location>
        <begin position="25"/>
        <end position="48"/>
    </location>
</feature>
<reference evidence="2" key="1">
    <citation type="submission" date="2024-10" db="EMBL/GenBank/DDBJ databases">
        <authorList>
            <person name="Ryan C."/>
        </authorList>
    </citation>
    <scope>NUCLEOTIDE SEQUENCE [LARGE SCALE GENOMIC DNA]</scope>
</reference>
<evidence type="ECO:0000256" key="1">
    <source>
        <dbReference type="SAM" id="MobiDB-lite"/>
    </source>
</evidence>
<dbReference type="AlphaFoldDB" id="A0ABC9FPM9"/>
<dbReference type="InterPro" id="IPR012871">
    <property type="entry name" value="DUF1668_ORYSA"/>
</dbReference>
<accession>A0ABC9FPM9</accession>
<dbReference type="InterPro" id="IPR011043">
    <property type="entry name" value="Gal_Oxase/kelch_b-propeller"/>
</dbReference>
<gene>
    <name evidence="2" type="ORF">URODEC1_LOCUS107197</name>
</gene>
<dbReference type="PANTHER" id="PTHR33085">
    <property type="entry name" value="OS12G0113100 PROTEIN-RELATED"/>
    <property type="match status" value="1"/>
</dbReference>
<dbReference type="PANTHER" id="PTHR33085:SF102">
    <property type="entry name" value="DUF1618 DOMAIN-CONTAINING PROTEIN"/>
    <property type="match status" value="1"/>
</dbReference>